<dbReference type="PANTHER" id="PTHR46409:SF1">
    <property type="entry name" value="HTH PSQ-TYPE DOMAIN-CONTAINING PROTEIN"/>
    <property type="match status" value="1"/>
</dbReference>
<name>A0A4Y2N370_ARAVE</name>
<reference evidence="1 2" key="1">
    <citation type="journal article" date="2019" name="Sci. Rep.">
        <title>Orb-weaving spider Araneus ventricosus genome elucidates the spidroin gene catalogue.</title>
        <authorList>
            <person name="Kono N."/>
            <person name="Nakamura H."/>
            <person name="Ohtoshi R."/>
            <person name="Moran D.A.P."/>
            <person name="Shinohara A."/>
            <person name="Yoshida Y."/>
            <person name="Fujiwara M."/>
            <person name="Mori M."/>
            <person name="Tomita M."/>
            <person name="Arakawa K."/>
        </authorList>
    </citation>
    <scope>NUCLEOTIDE SEQUENCE [LARGE SCALE GENOMIC DNA]</scope>
</reference>
<comment type="caution">
    <text evidence="1">The sequence shown here is derived from an EMBL/GenBank/DDBJ whole genome shotgun (WGS) entry which is preliminary data.</text>
</comment>
<dbReference type="AlphaFoldDB" id="A0A4Y2N370"/>
<proteinExistence type="predicted"/>
<evidence type="ECO:0000313" key="1">
    <source>
        <dbReference type="EMBL" id="GBN32246.1"/>
    </source>
</evidence>
<keyword evidence="2" id="KW-1185">Reference proteome</keyword>
<sequence length="112" mass="13161">MKSNCQYGAQHFRKMISLARQLPENVKQIIYKVLSNNEYFAHPEHLLLTTLHDSRKHIQELAVRRIQKMKNSSGLLFSKIPKLNFKAADYIDLIDWSNCVVTENTYAYKYKA</sequence>
<dbReference type="PANTHER" id="PTHR46409">
    <property type="entry name" value="HTH PSQ-TYPE DOMAIN-CONTAINING PROTEIN"/>
    <property type="match status" value="1"/>
</dbReference>
<accession>A0A4Y2N370</accession>
<protein>
    <submittedName>
        <fullName evidence="1">Uncharacterized protein</fullName>
    </submittedName>
</protein>
<evidence type="ECO:0000313" key="2">
    <source>
        <dbReference type="Proteomes" id="UP000499080"/>
    </source>
</evidence>
<dbReference type="EMBL" id="BGPR01008208">
    <property type="protein sequence ID" value="GBN32246.1"/>
    <property type="molecule type" value="Genomic_DNA"/>
</dbReference>
<dbReference type="Proteomes" id="UP000499080">
    <property type="component" value="Unassembled WGS sequence"/>
</dbReference>
<gene>
    <name evidence="1" type="ORF">AVEN_96395_1</name>
</gene>
<organism evidence="1 2">
    <name type="scientific">Araneus ventricosus</name>
    <name type="common">Orbweaver spider</name>
    <name type="synonym">Epeira ventricosa</name>
    <dbReference type="NCBI Taxonomy" id="182803"/>
    <lineage>
        <taxon>Eukaryota</taxon>
        <taxon>Metazoa</taxon>
        <taxon>Ecdysozoa</taxon>
        <taxon>Arthropoda</taxon>
        <taxon>Chelicerata</taxon>
        <taxon>Arachnida</taxon>
        <taxon>Araneae</taxon>
        <taxon>Araneomorphae</taxon>
        <taxon>Entelegynae</taxon>
        <taxon>Araneoidea</taxon>
        <taxon>Araneidae</taxon>
        <taxon>Araneus</taxon>
    </lineage>
</organism>